<dbReference type="PANTHER" id="PTHR11941:SF169">
    <property type="entry name" value="(7AS)-7A-METHYL-1,5-DIOXO-2,3,5,6,7,7A-HEXAHYDRO-1H-INDENE-CARBOXYL-COA HYDROLASE"/>
    <property type="match status" value="1"/>
</dbReference>
<keyword evidence="6" id="KW-1185">Reference proteome</keyword>
<dbReference type="EMBL" id="PVLR01000013">
    <property type="protein sequence ID" value="PRD69524.1"/>
    <property type="molecule type" value="Genomic_DNA"/>
</dbReference>
<organism evidence="5 6">
    <name type="scientific">Malikia spinosa</name>
    <dbReference type="NCBI Taxonomy" id="86180"/>
    <lineage>
        <taxon>Bacteria</taxon>
        <taxon>Pseudomonadati</taxon>
        <taxon>Pseudomonadota</taxon>
        <taxon>Betaproteobacteria</taxon>
        <taxon>Burkholderiales</taxon>
        <taxon>Comamonadaceae</taxon>
        <taxon>Malikia</taxon>
    </lineage>
</organism>
<dbReference type="RefSeq" id="WP_105728932.1">
    <property type="nucleotide sequence ID" value="NZ_DAIPCI010000044.1"/>
</dbReference>
<protein>
    <submittedName>
        <fullName evidence="5">Enoyl-CoA hydratase</fullName>
        <ecNumber evidence="5">4.2.1.17</ecNumber>
    </submittedName>
</protein>
<accession>A0A2S9KGH7</accession>
<sequence>MDSPLLYRRQGAVAVLTLNRPAARNALTPEMLCRLADAVIDFERDDGLQVLVIGAAGEQAFCAGGDLARTLPLMSGERAPADPWDHRVLEDPEVMRASSLRDYPLHKPVIAAINGACFAAGFELMLGTDIRIAAEHATFCLPEVKRAVVPFAGSMVRLPRQIPYAKAMELMLTGDPIDAREALAIGLVNHVLPAAEVMTRALQLAERIAQNGPLAVRRLKQTVTEASGRSLAEGFALEDETKRIVLGSEDAREGPRAFMEKRAPHYRGR</sequence>
<evidence type="ECO:0000256" key="4">
    <source>
        <dbReference type="RuleBase" id="RU003707"/>
    </source>
</evidence>
<evidence type="ECO:0000313" key="5">
    <source>
        <dbReference type="EMBL" id="PRD69524.1"/>
    </source>
</evidence>
<evidence type="ECO:0000313" key="6">
    <source>
        <dbReference type="Proteomes" id="UP000238326"/>
    </source>
</evidence>
<dbReference type="PROSITE" id="PS00166">
    <property type="entry name" value="ENOYL_COA_HYDRATASE"/>
    <property type="match status" value="1"/>
</dbReference>
<comment type="similarity">
    <text evidence="1 4">Belongs to the enoyl-CoA hydratase/isomerase family.</text>
</comment>
<reference evidence="5 6" key="1">
    <citation type="submission" date="2018-03" db="EMBL/GenBank/DDBJ databases">
        <title>Comparative genomics illustrates the genes involved in a hyperalkaliphilic mechanisms of Serpentinomonas isolated from highly-alkaline calcium-rich serpentinized springs.</title>
        <authorList>
            <person name="Suzuki S."/>
            <person name="Ishii S."/>
            <person name="Walworth N."/>
            <person name="Bird L."/>
            <person name="Kuenen J.G."/>
            <person name="Nealson K.H."/>
        </authorList>
    </citation>
    <scope>NUCLEOTIDE SEQUENCE [LARGE SCALE GENOMIC DNA]</scope>
    <source>
        <strain evidence="5 6">83</strain>
    </source>
</reference>
<dbReference type="FunFam" id="1.10.12.10:FF:000001">
    <property type="entry name" value="Probable enoyl-CoA hydratase, mitochondrial"/>
    <property type="match status" value="1"/>
</dbReference>
<comment type="caution">
    <text evidence="5">The sequence shown here is derived from an EMBL/GenBank/DDBJ whole genome shotgun (WGS) entry which is preliminary data.</text>
</comment>
<evidence type="ECO:0000256" key="2">
    <source>
        <dbReference type="ARBA" id="ARBA00023098"/>
    </source>
</evidence>
<name>A0A2S9KGH7_9BURK</name>
<dbReference type="Pfam" id="PF00378">
    <property type="entry name" value="ECH_1"/>
    <property type="match status" value="1"/>
</dbReference>
<dbReference type="AlphaFoldDB" id="A0A2S9KGH7"/>
<gene>
    <name evidence="5" type="ORF">C6P61_05490</name>
</gene>
<dbReference type="InterPro" id="IPR014748">
    <property type="entry name" value="Enoyl-CoA_hydra_C"/>
</dbReference>
<dbReference type="PANTHER" id="PTHR11941">
    <property type="entry name" value="ENOYL-COA HYDRATASE-RELATED"/>
    <property type="match status" value="1"/>
</dbReference>
<dbReference type="GO" id="GO:0004300">
    <property type="term" value="F:enoyl-CoA hydratase activity"/>
    <property type="evidence" value="ECO:0007669"/>
    <property type="project" value="UniProtKB-EC"/>
</dbReference>
<evidence type="ECO:0000256" key="1">
    <source>
        <dbReference type="ARBA" id="ARBA00005254"/>
    </source>
</evidence>
<dbReference type="Gene3D" id="3.90.226.10">
    <property type="entry name" value="2-enoyl-CoA Hydratase, Chain A, domain 1"/>
    <property type="match status" value="1"/>
</dbReference>
<dbReference type="InterPro" id="IPR001753">
    <property type="entry name" value="Enoyl-CoA_hydra/iso"/>
</dbReference>
<proteinExistence type="inferred from homology"/>
<dbReference type="OrthoDB" id="9774843at2"/>
<evidence type="ECO:0000256" key="3">
    <source>
        <dbReference type="ARBA" id="ARBA00023239"/>
    </source>
</evidence>
<keyword evidence="3 5" id="KW-0456">Lyase</keyword>
<dbReference type="Proteomes" id="UP000238326">
    <property type="component" value="Unassembled WGS sequence"/>
</dbReference>
<dbReference type="GO" id="GO:0006635">
    <property type="term" value="P:fatty acid beta-oxidation"/>
    <property type="evidence" value="ECO:0007669"/>
    <property type="project" value="TreeGrafter"/>
</dbReference>
<dbReference type="SUPFAM" id="SSF52096">
    <property type="entry name" value="ClpP/crotonase"/>
    <property type="match status" value="1"/>
</dbReference>
<dbReference type="CDD" id="cd06558">
    <property type="entry name" value="crotonase-like"/>
    <property type="match status" value="1"/>
</dbReference>
<dbReference type="Gene3D" id="1.10.12.10">
    <property type="entry name" value="Lyase 2-enoyl-coa Hydratase, Chain A, domain 2"/>
    <property type="match status" value="1"/>
</dbReference>
<dbReference type="InterPro" id="IPR029045">
    <property type="entry name" value="ClpP/crotonase-like_dom_sf"/>
</dbReference>
<keyword evidence="2" id="KW-0443">Lipid metabolism</keyword>
<dbReference type="InterPro" id="IPR018376">
    <property type="entry name" value="Enoyl-CoA_hyd/isom_CS"/>
</dbReference>
<dbReference type="EC" id="4.2.1.17" evidence="5"/>